<dbReference type="PANTHER" id="PTHR28575:SF1">
    <property type="entry name" value="MEIOSIS-SPECIFIC PROTEIN MEI4"/>
    <property type="match status" value="1"/>
</dbReference>
<dbReference type="GO" id="GO:0042138">
    <property type="term" value="P:meiotic DNA double-strand break formation"/>
    <property type="evidence" value="ECO:0007669"/>
    <property type="project" value="InterPro"/>
</dbReference>
<dbReference type="Ensembl" id="ENSELUT00000096224.1">
    <property type="protein sequence ID" value="ENSELUP00000091883.1"/>
    <property type="gene ID" value="ENSELUG00000042955.1"/>
</dbReference>
<dbReference type="Pfam" id="PF13971">
    <property type="entry name" value="Mei4"/>
    <property type="match status" value="2"/>
</dbReference>
<sequence length="364" mass="39814">MKGKDMVEWGVKQAKLAVAVAIIKSKPPGISGRQHAEHLASKLRSQDENWKKKFHQLQGEVLRLRQELLLTGSATDPLTSNMDSGCGTDHTETTTDAERPASPLATCARLPTSGLCEAGLHGKAALLHMQFLQSLLGLSRLGPDGDGDGSVMADSVSQLLTCLAAAASGDVRPLTPQSLLGQASRVAARAVDAWLSHREPPPRFAAHVEGVLDELVGMLLCNDQLNRFRVQERLTECLVLLGGSCYLRSLLISHGLSEINRMAEHLWITCQGESSEGPGQFDVTLYENSFYLFRLLEQLLQASQRPSGLTGGTSQRWSPDLGALQRSQEHRLLRLSEDFPLFVLYMWRIRPLLTPTSDTSATDT</sequence>
<reference evidence="4" key="2">
    <citation type="submission" date="2025-08" db="UniProtKB">
        <authorList>
            <consortium name="Ensembl"/>
        </authorList>
    </citation>
    <scope>IDENTIFICATION</scope>
</reference>
<name>A0AAY5KRU5_ESOLU</name>
<dbReference type="GO" id="GO:0006310">
    <property type="term" value="P:DNA recombination"/>
    <property type="evidence" value="ECO:0007669"/>
    <property type="project" value="InterPro"/>
</dbReference>
<evidence type="ECO:0000313" key="4">
    <source>
        <dbReference type="Ensembl" id="ENSELUP00000091883.1"/>
    </source>
</evidence>
<dbReference type="PANTHER" id="PTHR28575">
    <property type="entry name" value="MEIOSIS-SPECIFIC PROTEIN MEI4"/>
    <property type="match status" value="1"/>
</dbReference>
<feature type="compositionally biased region" description="Basic and acidic residues" evidence="3">
    <location>
        <begin position="89"/>
        <end position="99"/>
    </location>
</feature>
<reference evidence="4" key="3">
    <citation type="submission" date="2025-09" db="UniProtKB">
        <authorList>
            <consortium name="Ensembl"/>
        </authorList>
    </citation>
    <scope>IDENTIFICATION</scope>
</reference>
<dbReference type="GO" id="GO:0048477">
    <property type="term" value="P:oogenesis"/>
    <property type="evidence" value="ECO:0007669"/>
    <property type="project" value="TreeGrafter"/>
</dbReference>
<feature type="region of interest" description="Disordered" evidence="3">
    <location>
        <begin position="74"/>
        <end position="99"/>
    </location>
</feature>
<reference evidence="4 5" key="1">
    <citation type="submission" date="2020-02" db="EMBL/GenBank/DDBJ databases">
        <title>Esox lucius (northern pike) genome, fEsoLuc1, primary haplotype.</title>
        <authorList>
            <person name="Myers G."/>
            <person name="Karagic N."/>
            <person name="Meyer A."/>
            <person name="Pippel M."/>
            <person name="Reichard M."/>
            <person name="Winkler S."/>
            <person name="Tracey A."/>
            <person name="Sims Y."/>
            <person name="Howe K."/>
            <person name="Rhie A."/>
            <person name="Formenti G."/>
            <person name="Durbin R."/>
            <person name="Fedrigo O."/>
            <person name="Jarvis E.D."/>
        </authorList>
    </citation>
    <scope>NUCLEOTIDE SEQUENCE [LARGE SCALE GENOMIC DNA]</scope>
</reference>
<protein>
    <recommendedName>
        <fullName evidence="6">Meiosis-specific protein MEI4</fullName>
    </recommendedName>
</protein>
<evidence type="ECO:0000256" key="3">
    <source>
        <dbReference type="SAM" id="MobiDB-lite"/>
    </source>
</evidence>
<proteinExistence type="inferred from homology"/>
<dbReference type="GO" id="GO:0007129">
    <property type="term" value="P:homologous chromosome pairing at meiosis"/>
    <property type="evidence" value="ECO:0007669"/>
    <property type="project" value="TreeGrafter"/>
</dbReference>
<evidence type="ECO:0008006" key="6">
    <source>
        <dbReference type="Google" id="ProtNLM"/>
    </source>
</evidence>
<dbReference type="InterPro" id="IPR025888">
    <property type="entry name" value="MEI4"/>
</dbReference>
<dbReference type="GO" id="GO:0007283">
    <property type="term" value="P:spermatogenesis"/>
    <property type="evidence" value="ECO:0007669"/>
    <property type="project" value="TreeGrafter"/>
</dbReference>
<evidence type="ECO:0000313" key="5">
    <source>
        <dbReference type="Proteomes" id="UP000265140"/>
    </source>
</evidence>
<comment type="similarity">
    <text evidence="2">Belongs to the MEI4L family.</text>
</comment>
<organism evidence="4 5">
    <name type="scientific">Esox lucius</name>
    <name type="common">Northern pike</name>
    <dbReference type="NCBI Taxonomy" id="8010"/>
    <lineage>
        <taxon>Eukaryota</taxon>
        <taxon>Metazoa</taxon>
        <taxon>Chordata</taxon>
        <taxon>Craniata</taxon>
        <taxon>Vertebrata</taxon>
        <taxon>Euteleostomi</taxon>
        <taxon>Actinopterygii</taxon>
        <taxon>Neopterygii</taxon>
        <taxon>Teleostei</taxon>
        <taxon>Protacanthopterygii</taxon>
        <taxon>Esociformes</taxon>
        <taxon>Esocidae</taxon>
        <taxon>Esox</taxon>
    </lineage>
</organism>
<dbReference type="AlphaFoldDB" id="A0AAY5KRU5"/>
<keyword evidence="5" id="KW-1185">Reference proteome</keyword>
<dbReference type="GeneTree" id="ENSGT00390000013856"/>
<dbReference type="Proteomes" id="UP000265140">
    <property type="component" value="Chromosome 18"/>
</dbReference>
<dbReference type="GO" id="GO:0000800">
    <property type="term" value="C:lateral element"/>
    <property type="evidence" value="ECO:0007669"/>
    <property type="project" value="TreeGrafter"/>
</dbReference>
<accession>A0AAY5KRU5</accession>
<evidence type="ECO:0000256" key="2">
    <source>
        <dbReference type="ARBA" id="ARBA00093453"/>
    </source>
</evidence>
<evidence type="ECO:0000256" key="1">
    <source>
        <dbReference type="ARBA" id="ARBA00023254"/>
    </source>
</evidence>
<gene>
    <name evidence="4" type="primary">MEI4</name>
</gene>
<keyword evidence="1" id="KW-0469">Meiosis</keyword>
<feature type="compositionally biased region" description="Polar residues" evidence="3">
    <location>
        <begin position="74"/>
        <end position="83"/>
    </location>
</feature>